<dbReference type="Proteomes" id="UP000075799">
    <property type="component" value="Unassembled WGS sequence"/>
</dbReference>
<protein>
    <submittedName>
        <fullName evidence="1">Uncharacterized protein</fullName>
    </submittedName>
</protein>
<sequence>MKFIYILEDDERIQKDLFDTLRSIDPKLHIRFFLNLAEFHEWLKTALSAGPLALAPGGRKHKDDTSEDITPAATHELRLVIAKNEFLGIQNMGLIKRARDFFMRKKMCSEQEPTALILTAFDSPDFNIALAEERIINNVVFKPFDKLILKQHLEYALTGHHPVTSTTVASMNISSTIEMLKEVSLNSISEIGFTTMNNHEIKIGAMTKYYSDSFTSGNIKSVLAYCKSCMPVSDKDFLCEFHFFGADNKQVSQVRRNILQDKDHQTTELLNTHGRQTRILILDEDAALGLEVKNFFTDKFKNAEVFQYSLLGQLLSDLSDKDTVHRQQLPETFDMVFANYDIFEVEKKKRWEQIQQYLTDRAAKHGVPLQNFPDLYLVSKRKLSFEVMKDLSEWVKEIYFTPLDKSYILKKTLSLNPHLLNKEATTLGSVKDSGALKVANPVQITQISEAGLVLKYYRAISIGAFREFILWRPEELDTPEIIGTVNFNEPNKSGEGYLNHFVFFGMKDYYLKHIRKWLLEAYIKTKDKE</sequence>
<accession>A0A162G658</accession>
<dbReference type="AlphaFoldDB" id="A0A162G658"/>
<dbReference type="OrthoDB" id="5287713at2"/>
<organism evidence="1 2">
    <name type="scientific">Bdellovibrio bacteriovorus</name>
    <dbReference type="NCBI Taxonomy" id="959"/>
    <lineage>
        <taxon>Bacteria</taxon>
        <taxon>Pseudomonadati</taxon>
        <taxon>Bdellovibrionota</taxon>
        <taxon>Bdellovibrionia</taxon>
        <taxon>Bdellovibrionales</taxon>
        <taxon>Pseudobdellovibrionaceae</taxon>
        <taxon>Bdellovibrio</taxon>
    </lineage>
</organism>
<name>A0A162G658_BDEBC</name>
<evidence type="ECO:0000313" key="1">
    <source>
        <dbReference type="EMBL" id="KYG65077.1"/>
    </source>
</evidence>
<dbReference type="RefSeq" id="WP_063206749.1">
    <property type="nucleotide sequence ID" value="NZ_LUKD01000005.1"/>
</dbReference>
<dbReference type="EMBL" id="LUKD01000005">
    <property type="protein sequence ID" value="KYG65077.1"/>
    <property type="molecule type" value="Genomic_DNA"/>
</dbReference>
<reference evidence="1 2" key="1">
    <citation type="submission" date="2016-03" db="EMBL/GenBank/DDBJ databases">
        <authorList>
            <person name="Ploux O."/>
        </authorList>
    </citation>
    <scope>NUCLEOTIDE SEQUENCE [LARGE SCALE GENOMIC DNA]</scope>
    <source>
        <strain evidence="1 2">EC13</strain>
    </source>
</reference>
<proteinExistence type="predicted"/>
<comment type="caution">
    <text evidence="1">The sequence shown here is derived from an EMBL/GenBank/DDBJ whole genome shotgun (WGS) entry which is preliminary data.</text>
</comment>
<evidence type="ECO:0000313" key="2">
    <source>
        <dbReference type="Proteomes" id="UP000075799"/>
    </source>
</evidence>
<gene>
    <name evidence="1" type="ORF">AZI87_10910</name>
</gene>